<dbReference type="PANTHER" id="PTHR43537">
    <property type="entry name" value="TRANSCRIPTIONAL REGULATOR, GNTR FAMILY"/>
    <property type="match status" value="1"/>
</dbReference>
<sequence>MTALDPAVDSLARARRQFAWTSTAERVADAVREEVVEGRLLPGARLPEQRLCTALGVSRNTVREAMSQLVAERVLMREPHRGVFVARPDREAVRDVYRARRLIEPAAVRAGEAADDTRVAAVRRAVDEGRDAAENGRWDDLASANQHFHRALVALAGSPRLDQQMALLLAEMRLVFHRMPGVREFHEPYLTQNARICALLEAGERDAAADAVAEYLRAAEEHLLRDYPS</sequence>
<gene>
    <name evidence="5" type="ORF">RM445_00705</name>
</gene>
<dbReference type="Pfam" id="PF00392">
    <property type="entry name" value="GntR"/>
    <property type="match status" value="1"/>
</dbReference>
<feature type="domain" description="HTH gntR-type" evidence="4">
    <location>
        <begin position="21"/>
        <end position="88"/>
    </location>
</feature>
<protein>
    <submittedName>
        <fullName evidence="5">GntR family transcriptional regulator</fullName>
    </submittedName>
</protein>
<name>A0ABU2N365_9PSEU</name>
<evidence type="ECO:0000313" key="6">
    <source>
        <dbReference type="Proteomes" id="UP001183202"/>
    </source>
</evidence>
<dbReference type="RefSeq" id="WP_311553941.1">
    <property type="nucleotide sequence ID" value="NZ_JAVREJ010000001.1"/>
</dbReference>
<comment type="caution">
    <text evidence="5">The sequence shown here is derived from an EMBL/GenBank/DDBJ whole genome shotgun (WGS) entry which is preliminary data.</text>
</comment>
<keyword evidence="3" id="KW-0804">Transcription</keyword>
<dbReference type="PROSITE" id="PS50949">
    <property type="entry name" value="HTH_GNTR"/>
    <property type="match status" value="1"/>
</dbReference>
<dbReference type="CDD" id="cd07377">
    <property type="entry name" value="WHTH_GntR"/>
    <property type="match status" value="1"/>
</dbReference>
<proteinExistence type="predicted"/>
<dbReference type="InterPro" id="IPR036388">
    <property type="entry name" value="WH-like_DNA-bd_sf"/>
</dbReference>
<organism evidence="5 6">
    <name type="scientific">Pseudonocardia charpentierae</name>
    <dbReference type="NCBI Taxonomy" id="3075545"/>
    <lineage>
        <taxon>Bacteria</taxon>
        <taxon>Bacillati</taxon>
        <taxon>Actinomycetota</taxon>
        <taxon>Actinomycetes</taxon>
        <taxon>Pseudonocardiales</taxon>
        <taxon>Pseudonocardiaceae</taxon>
        <taxon>Pseudonocardia</taxon>
    </lineage>
</organism>
<evidence type="ECO:0000256" key="1">
    <source>
        <dbReference type="ARBA" id="ARBA00023015"/>
    </source>
</evidence>
<evidence type="ECO:0000313" key="5">
    <source>
        <dbReference type="EMBL" id="MDT0348042.1"/>
    </source>
</evidence>
<dbReference type="SUPFAM" id="SSF48008">
    <property type="entry name" value="GntR ligand-binding domain-like"/>
    <property type="match status" value="1"/>
</dbReference>
<dbReference type="SUPFAM" id="SSF46785">
    <property type="entry name" value="Winged helix' DNA-binding domain"/>
    <property type="match status" value="1"/>
</dbReference>
<evidence type="ECO:0000259" key="4">
    <source>
        <dbReference type="PROSITE" id="PS50949"/>
    </source>
</evidence>
<evidence type="ECO:0000256" key="3">
    <source>
        <dbReference type="ARBA" id="ARBA00023163"/>
    </source>
</evidence>
<dbReference type="EMBL" id="JAVREJ010000001">
    <property type="protein sequence ID" value="MDT0348042.1"/>
    <property type="molecule type" value="Genomic_DNA"/>
</dbReference>
<keyword evidence="6" id="KW-1185">Reference proteome</keyword>
<dbReference type="InterPro" id="IPR008920">
    <property type="entry name" value="TF_FadR/GntR_C"/>
</dbReference>
<evidence type="ECO:0000256" key="2">
    <source>
        <dbReference type="ARBA" id="ARBA00023125"/>
    </source>
</evidence>
<dbReference type="InterPro" id="IPR011711">
    <property type="entry name" value="GntR_C"/>
</dbReference>
<accession>A0ABU2N365</accession>
<dbReference type="Proteomes" id="UP001183202">
    <property type="component" value="Unassembled WGS sequence"/>
</dbReference>
<dbReference type="SMART" id="SM00345">
    <property type="entry name" value="HTH_GNTR"/>
    <property type="match status" value="1"/>
</dbReference>
<keyword evidence="2" id="KW-0238">DNA-binding</keyword>
<keyword evidence="1" id="KW-0805">Transcription regulation</keyword>
<reference evidence="6" key="1">
    <citation type="submission" date="2023-07" db="EMBL/GenBank/DDBJ databases">
        <title>30 novel species of actinomycetes from the DSMZ collection.</title>
        <authorList>
            <person name="Nouioui I."/>
        </authorList>
    </citation>
    <scope>NUCLEOTIDE SEQUENCE [LARGE SCALE GENOMIC DNA]</scope>
    <source>
        <strain evidence="6">DSM 45834</strain>
    </source>
</reference>
<dbReference type="SMART" id="SM00895">
    <property type="entry name" value="FCD"/>
    <property type="match status" value="1"/>
</dbReference>
<dbReference type="InterPro" id="IPR000524">
    <property type="entry name" value="Tscrpt_reg_HTH_GntR"/>
</dbReference>
<dbReference type="PANTHER" id="PTHR43537:SF45">
    <property type="entry name" value="GNTR FAMILY REGULATORY PROTEIN"/>
    <property type="match status" value="1"/>
</dbReference>
<dbReference type="Gene3D" id="1.20.120.530">
    <property type="entry name" value="GntR ligand-binding domain-like"/>
    <property type="match status" value="1"/>
</dbReference>
<dbReference type="InterPro" id="IPR036390">
    <property type="entry name" value="WH_DNA-bd_sf"/>
</dbReference>
<dbReference type="Pfam" id="PF07729">
    <property type="entry name" value="FCD"/>
    <property type="match status" value="1"/>
</dbReference>
<dbReference type="Gene3D" id="1.10.10.10">
    <property type="entry name" value="Winged helix-like DNA-binding domain superfamily/Winged helix DNA-binding domain"/>
    <property type="match status" value="1"/>
</dbReference>